<dbReference type="GeneID" id="40314355"/>
<keyword evidence="5" id="KW-0813">Transport</keyword>
<reference evidence="6 7" key="1">
    <citation type="journal article" date="2018" name="BMC Genomics">
        <title>Genomic comparison of Trypanosoma conorhini and Trypanosoma rangeli to Trypanosoma cruzi strains of high and low virulence.</title>
        <authorList>
            <person name="Bradwell K.R."/>
            <person name="Koparde V.N."/>
            <person name="Matveyev A.V."/>
            <person name="Serrano M.G."/>
            <person name="Alves J.M."/>
            <person name="Parikh H."/>
            <person name="Huang B."/>
            <person name="Lee V."/>
            <person name="Espinosa-Alvarez O."/>
            <person name="Ortiz P.A."/>
            <person name="Costa-Martins A.G."/>
            <person name="Teixeira M.M."/>
            <person name="Buck G.A."/>
        </authorList>
    </citation>
    <scope>NUCLEOTIDE SEQUENCE [LARGE SCALE GENOMIC DNA]</scope>
    <source>
        <strain evidence="6 7">025E</strain>
    </source>
</reference>
<sequence length="351" mass="39097">MPAVQTNPPATPPGPRSGENKGFLYNLVFGPGGAATVAGSCEIVIFHPFDTTAKRLMSHHHTVFDPTSLSQTWRNFIQVVFRGIEKNKPAGARVTFFDRVWHLYPGSAYAVAYKVLQRFIKFAGQPYMREFLEYKFGRLSLGDAQQQARQKGTRHKKNHGAMLLEATAGCLVGLCEVVLLPIDRMKVLNQTNRGAIQNRTFFTILRQEGIVKMYAGIGTTAVRNAPGSFLLFGGAACTKDYVFKLENYGDATLLQNFVSSTVGSCLGVWFTSPMDVVKTRIQNKRFGEGRVTGWSIVRETLQQEGFMAFYKGISPKLITSAPRLVFSYTMTQFFTKRFRGEKPKSSSAQPT</sequence>
<dbReference type="EMBL" id="MKKU01000017">
    <property type="protein sequence ID" value="RNF27086.1"/>
    <property type="molecule type" value="Genomic_DNA"/>
</dbReference>
<dbReference type="GO" id="GO:0016020">
    <property type="term" value="C:membrane"/>
    <property type="evidence" value="ECO:0007669"/>
    <property type="project" value="UniProtKB-SubCell"/>
</dbReference>
<accession>A0A3R7P0X7</accession>
<feature type="repeat" description="Solcar" evidence="4">
    <location>
        <begin position="251"/>
        <end position="337"/>
    </location>
</feature>
<proteinExistence type="inferred from homology"/>
<dbReference type="Pfam" id="PF00153">
    <property type="entry name" value="Mito_carr"/>
    <property type="match status" value="2"/>
</dbReference>
<dbReference type="GO" id="GO:0001409">
    <property type="term" value="F:guanine nucleotide transmembrane transporter activity"/>
    <property type="evidence" value="ECO:0007669"/>
    <property type="project" value="TreeGrafter"/>
</dbReference>
<evidence type="ECO:0000256" key="3">
    <source>
        <dbReference type="ARBA" id="ARBA00023136"/>
    </source>
</evidence>
<dbReference type="InterPro" id="IPR023395">
    <property type="entry name" value="MCP_dom_sf"/>
</dbReference>
<dbReference type="PANTHER" id="PTHR46974">
    <property type="entry name" value="MITOCHONDRIAL GTP/GDP CARRIER PROTEIN 1"/>
    <property type="match status" value="1"/>
</dbReference>
<evidence type="ECO:0000313" key="7">
    <source>
        <dbReference type="Proteomes" id="UP000284403"/>
    </source>
</evidence>
<keyword evidence="7" id="KW-1185">Reference proteome</keyword>
<evidence type="ECO:0000256" key="4">
    <source>
        <dbReference type="PROSITE-ProRule" id="PRU00282"/>
    </source>
</evidence>
<evidence type="ECO:0000256" key="2">
    <source>
        <dbReference type="ARBA" id="ARBA00022692"/>
    </source>
</evidence>
<dbReference type="RefSeq" id="XP_029232292.1">
    <property type="nucleotide sequence ID" value="XM_029367684.1"/>
</dbReference>
<gene>
    <name evidence="6" type="ORF">Tco025E_00744</name>
</gene>
<feature type="repeat" description="Solcar" evidence="4">
    <location>
        <begin position="160"/>
        <end position="241"/>
    </location>
</feature>
<dbReference type="PROSITE" id="PS50920">
    <property type="entry name" value="SOLCAR"/>
    <property type="match status" value="2"/>
</dbReference>
<dbReference type="AlphaFoldDB" id="A0A3R7P0X7"/>
<comment type="subcellular location">
    <subcellularLocation>
        <location evidence="1">Membrane</location>
        <topology evidence="1">Multi-pass membrane protein</topology>
    </subcellularLocation>
</comment>
<evidence type="ECO:0000256" key="1">
    <source>
        <dbReference type="ARBA" id="ARBA00004141"/>
    </source>
</evidence>
<dbReference type="Proteomes" id="UP000284403">
    <property type="component" value="Unassembled WGS sequence"/>
</dbReference>
<protein>
    <submittedName>
        <fullName evidence="6">Putative mitochondrial carrier protein</fullName>
    </submittedName>
</protein>
<dbReference type="InterPro" id="IPR018108">
    <property type="entry name" value="MCP_transmembrane"/>
</dbReference>
<organism evidence="6 7">
    <name type="scientific">Trypanosoma conorhini</name>
    <dbReference type="NCBI Taxonomy" id="83891"/>
    <lineage>
        <taxon>Eukaryota</taxon>
        <taxon>Discoba</taxon>
        <taxon>Euglenozoa</taxon>
        <taxon>Kinetoplastea</taxon>
        <taxon>Metakinetoplastina</taxon>
        <taxon>Trypanosomatida</taxon>
        <taxon>Trypanosomatidae</taxon>
        <taxon>Trypanosoma</taxon>
    </lineage>
</organism>
<evidence type="ECO:0000256" key="5">
    <source>
        <dbReference type="RuleBase" id="RU000488"/>
    </source>
</evidence>
<dbReference type="Gene3D" id="1.50.40.10">
    <property type="entry name" value="Mitochondrial carrier domain"/>
    <property type="match status" value="1"/>
</dbReference>
<dbReference type="SUPFAM" id="SSF103506">
    <property type="entry name" value="Mitochondrial carrier"/>
    <property type="match status" value="1"/>
</dbReference>
<dbReference type="PANTHER" id="PTHR46974:SF1">
    <property type="entry name" value="MITOCHONDRIAL GTP_GDP CARRIER PROTEIN 1"/>
    <property type="match status" value="1"/>
</dbReference>
<evidence type="ECO:0000313" key="6">
    <source>
        <dbReference type="EMBL" id="RNF27086.1"/>
    </source>
</evidence>
<keyword evidence="2 4" id="KW-0812">Transmembrane</keyword>
<comment type="similarity">
    <text evidence="5">Belongs to the mitochondrial carrier (TC 2.A.29) family.</text>
</comment>
<dbReference type="OrthoDB" id="409947at2759"/>
<dbReference type="InterPro" id="IPR053042">
    <property type="entry name" value="Mito_GTP/GDP_Carrier"/>
</dbReference>
<comment type="caution">
    <text evidence="6">The sequence shown here is derived from an EMBL/GenBank/DDBJ whole genome shotgun (WGS) entry which is preliminary data.</text>
</comment>
<name>A0A3R7P0X7_9TRYP</name>
<dbReference type="GO" id="GO:0005739">
    <property type="term" value="C:mitochondrion"/>
    <property type="evidence" value="ECO:0007669"/>
    <property type="project" value="TreeGrafter"/>
</dbReference>
<keyword evidence="3 4" id="KW-0472">Membrane</keyword>